<dbReference type="SUPFAM" id="SSF53756">
    <property type="entry name" value="UDP-Glycosyltransferase/glycogen phosphorylase"/>
    <property type="match status" value="1"/>
</dbReference>
<protein>
    <submittedName>
        <fullName evidence="2">Glycosyltransferase</fullName>
        <ecNumber evidence="2">2.4.-.-</ecNumber>
    </submittedName>
</protein>
<gene>
    <name evidence="2" type="ORF">ACFOUO_14315</name>
</gene>
<dbReference type="Gene3D" id="3.40.50.2000">
    <property type="entry name" value="Glycogen Phosphorylase B"/>
    <property type="match status" value="1"/>
</dbReference>
<evidence type="ECO:0000259" key="1">
    <source>
        <dbReference type="Pfam" id="PF00534"/>
    </source>
</evidence>
<dbReference type="EMBL" id="JBHSAP010000018">
    <property type="protein sequence ID" value="MFC4077973.1"/>
    <property type="molecule type" value="Genomic_DNA"/>
</dbReference>
<dbReference type="Proteomes" id="UP001595843">
    <property type="component" value="Unassembled WGS sequence"/>
</dbReference>
<sequence length="295" mass="33774">MADLWVLPDKEDPLLYPPFPLENHPQSVTTVTDAIEKVAEHLAQRDDLCLHWVGEPNTFPLGSEELRGRVHLYLDRHPCNPGRAARLAERIHVPSYYLKEKLERVDIFHPGQIALLEPLPADRPHRWQPAGATMRRDLREKKNWRGRKVILAIKESLTPLETFRLRRIMNRLKKGAFPELLFSLEPMRSVFEWLPGIEAVFVGGATDQCFSPFLLEAMAAGIPLLAIDAGDRREWVLHGHTGLLLSKKETGPQWVQSISLFLRNGALRRSLGLNGRFIFQWHRSRWKTSEGKGGT</sequence>
<name>A0ABV8JHH2_9BACL</name>
<dbReference type="RefSeq" id="WP_380705806.1">
    <property type="nucleotide sequence ID" value="NZ_JBHSAP010000018.1"/>
</dbReference>
<keyword evidence="3" id="KW-1185">Reference proteome</keyword>
<proteinExistence type="predicted"/>
<comment type="caution">
    <text evidence="2">The sequence shown here is derived from an EMBL/GenBank/DDBJ whole genome shotgun (WGS) entry which is preliminary data.</text>
</comment>
<accession>A0ABV8JHH2</accession>
<dbReference type="Pfam" id="PF00534">
    <property type="entry name" value="Glycos_transf_1"/>
    <property type="match status" value="1"/>
</dbReference>
<keyword evidence="2" id="KW-0808">Transferase</keyword>
<evidence type="ECO:0000313" key="3">
    <source>
        <dbReference type="Proteomes" id="UP001595843"/>
    </source>
</evidence>
<feature type="domain" description="Glycosyl transferase family 1" evidence="1">
    <location>
        <begin position="214"/>
        <end position="276"/>
    </location>
</feature>
<reference evidence="3" key="1">
    <citation type="journal article" date="2019" name="Int. J. Syst. Evol. Microbiol.">
        <title>The Global Catalogue of Microorganisms (GCM) 10K type strain sequencing project: providing services to taxonomists for standard genome sequencing and annotation.</title>
        <authorList>
            <consortium name="The Broad Institute Genomics Platform"/>
            <consortium name="The Broad Institute Genome Sequencing Center for Infectious Disease"/>
            <person name="Wu L."/>
            <person name="Ma J."/>
        </authorList>
    </citation>
    <scope>NUCLEOTIDE SEQUENCE [LARGE SCALE GENOMIC DNA]</scope>
    <source>
        <strain evidence="3">IBRC-M 10813</strain>
    </source>
</reference>
<dbReference type="InterPro" id="IPR001296">
    <property type="entry name" value="Glyco_trans_1"/>
</dbReference>
<dbReference type="GO" id="GO:0016757">
    <property type="term" value="F:glycosyltransferase activity"/>
    <property type="evidence" value="ECO:0007669"/>
    <property type="project" value="UniProtKB-KW"/>
</dbReference>
<organism evidence="2 3">
    <name type="scientific">Salinithrix halophila</name>
    <dbReference type="NCBI Taxonomy" id="1485204"/>
    <lineage>
        <taxon>Bacteria</taxon>
        <taxon>Bacillati</taxon>
        <taxon>Bacillota</taxon>
        <taxon>Bacilli</taxon>
        <taxon>Bacillales</taxon>
        <taxon>Thermoactinomycetaceae</taxon>
        <taxon>Salinithrix</taxon>
    </lineage>
</organism>
<evidence type="ECO:0000313" key="2">
    <source>
        <dbReference type="EMBL" id="MFC4077973.1"/>
    </source>
</evidence>
<dbReference type="EC" id="2.4.-.-" evidence="2"/>
<keyword evidence="2" id="KW-0328">Glycosyltransferase</keyword>